<dbReference type="Proteomes" id="UP000663881">
    <property type="component" value="Unassembled WGS sequence"/>
</dbReference>
<keyword evidence="1" id="KW-0472">Membrane</keyword>
<gene>
    <name evidence="2" type="ORF">OKA104_LOCUS51380</name>
</gene>
<accession>A0A820P7X8</accession>
<dbReference type="AlphaFoldDB" id="A0A820P7X8"/>
<feature type="transmembrane region" description="Helical" evidence="1">
    <location>
        <begin position="16"/>
        <end position="33"/>
    </location>
</feature>
<sequence length="112" mass="13404">YLVPIIDCLLIEDMKILIRFTIALLNFFVKYISKQHIKPKRRYSIFRRETFSRLSSSSSIKTNGTVNNDNRLIHFIQQLDIPIEKLFKQAFAIRHLRRKQIFRIIQVGNLEI</sequence>
<reference evidence="2" key="1">
    <citation type="submission" date="2021-02" db="EMBL/GenBank/DDBJ databases">
        <authorList>
            <person name="Nowell W R."/>
        </authorList>
    </citation>
    <scope>NUCLEOTIDE SEQUENCE</scope>
</reference>
<feature type="non-terminal residue" evidence="2">
    <location>
        <position position="1"/>
    </location>
</feature>
<evidence type="ECO:0000256" key="1">
    <source>
        <dbReference type="SAM" id="Phobius"/>
    </source>
</evidence>
<name>A0A820P7X8_9BILA</name>
<evidence type="ECO:0000313" key="3">
    <source>
        <dbReference type="Proteomes" id="UP000663881"/>
    </source>
</evidence>
<dbReference type="EMBL" id="CAJOAY010027709">
    <property type="protein sequence ID" value="CAF4400631.1"/>
    <property type="molecule type" value="Genomic_DNA"/>
</dbReference>
<evidence type="ECO:0000313" key="2">
    <source>
        <dbReference type="EMBL" id="CAF4400631.1"/>
    </source>
</evidence>
<protein>
    <submittedName>
        <fullName evidence="2">Uncharacterized protein</fullName>
    </submittedName>
</protein>
<proteinExistence type="predicted"/>
<keyword evidence="1" id="KW-1133">Transmembrane helix</keyword>
<organism evidence="2 3">
    <name type="scientific">Adineta steineri</name>
    <dbReference type="NCBI Taxonomy" id="433720"/>
    <lineage>
        <taxon>Eukaryota</taxon>
        <taxon>Metazoa</taxon>
        <taxon>Spiralia</taxon>
        <taxon>Gnathifera</taxon>
        <taxon>Rotifera</taxon>
        <taxon>Eurotatoria</taxon>
        <taxon>Bdelloidea</taxon>
        <taxon>Adinetida</taxon>
        <taxon>Adinetidae</taxon>
        <taxon>Adineta</taxon>
    </lineage>
</organism>
<keyword evidence="1" id="KW-0812">Transmembrane</keyword>
<comment type="caution">
    <text evidence="2">The sequence shown here is derived from an EMBL/GenBank/DDBJ whole genome shotgun (WGS) entry which is preliminary data.</text>
</comment>